<reference evidence="3" key="1">
    <citation type="journal article" date="2015" name="Microbiology">
        <title>Genome of Methanoregula boonei 6A8 reveals adaptations to oligotrophic peatland environments.</title>
        <authorList>
            <person name="Braeuer S."/>
            <person name="Cadillo-Quiroz H."/>
            <person name="Kyrpides N."/>
            <person name="Woyke T."/>
            <person name="Goodwin L."/>
            <person name="Detter C."/>
            <person name="Podell S."/>
            <person name="Yavitt J.B."/>
            <person name="Zinder S.H."/>
        </authorList>
    </citation>
    <scope>NUCLEOTIDE SEQUENCE [LARGE SCALE GENOMIC DNA]</scope>
    <source>
        <strain evidence="3">DSM 21154 / JCM 14090 / 6A8</strain>
    </source>
</reference>
<dbReference type="PANTHER" id="PTHR35801:SF1">
    <property type="entry name" value="PHOSPHOSERINE PHOSPHATASE RSBX"/>
    <property type="match status" value="1"/>
</dbReference>
<dbReference type="Pfam" id="PF13581">
    <property type="entry name" value="HATPase_c_2"/>
    <property type="match status" value="1"/>
</dbReference>
<dbReference type="InterPro" id="IPR003594">
    <property type="entry name" value="HATPase_dom"/>
</dbReference>
<dbReference type="SUPFAM" id="SSF55874">
    <property type="entry name" value="ATPase domain of HSP90 chaperone/DNA topoisomerase II/histidine kinase"/>
    <property type="match status" value="1"/>
</dbReference>
<proteinExistence type="predicted"/>
<dbReference type="InterPro" id="IPR001932">
    <property type="entry name" value="PPM-type_phosphatase-like_dom"/>
</dbReference>
<dbReference type="InterPro" id="IPR036890">
    <property type="entry name" value="HATPase_C_sf"/>
</dbReference>
<name>A7I8F2_METB6</name>
<dbReference type="HOGENOM" id="CLU_066586_0_0_2"/>
<dbReference type="GeneID" id="5410415"/>
<dbReference type="PANTHER" id="PTHR35801">
    <property type="entry name" value="PHOSPHOSERINE PHOSPHATASE RSBX"/>
    <property type="match status" value="1"/>
</dbReference>
<dbReference type="SMART" id="SM00331">
    <property type="entry name" value="PP2C_SIG"/>
    <property type="match status" value="1"/>
</dbReference>
<dbReference type="STRING" id="456442.Mboo_1495"/>
<dbReference type="Gene3D" id="3.60.40.10">
    <property type="entry name" value="PPM-type phosphatase domain"/>
    <property type="match status" value="1"/>
</dbReference>
<evidence type="ECO:0000313" key="2">
    <source>
        <dbReference type="EMBL" id="ABS56013.1"/>
    </source>
</evidence>
<dbReference type="Proteomes" id="UP000002408">
    <property type="component" value="Chromosome"/>
</dbReference>
<dbReference type="InterPro" id="IPR039248">
    <property type="entry name" value="Ptase_RsbX"/>
</dbReference>
<keyword evidence="3" id="KW-1185">Reference proteome</keyword>
<dbReference type="SUPFAM" id="SSF81606">
    <property type="entry name" value="PP2C-like"/>
    <property type="match status" value="1"/>
</dbReference>
<dbReference type="Pfam" id="PF07228">
    <property type="entry name" value="SpoIIE"/>
    <property type="match status" value="1"/>
</dbReference>
<feature type="domain" description="PPM-type phosphatase" evidence="1">
    <location>
        <begin position="151"/>
        <end position="341"/>
    </location>
</feature>
<dbReference type="AlphaFoldDB" id="A7I8F2"/>
<accession>A7I8F2</accession>
<protein>
    <submittedName>
        <fullName evidence="2">Stage II sporulation E family protein</fullName>
    </submittedName>
</protein>
<dbReference type="Gene3D" id="3.30.565.10">
    <property type="entry name" value="Histidine kinase-like ATPase, C-terminal domain"/>
    <property type="match status" value="1"/>
</dbReference>
<gene>
    <name evidence="2" type="ordered locus">Mboo_1495</name>
</gene>
<dbReference type="eggNOG" id="arCOG09391">
    <property type="taxonomic scope" value="Archaea"/>
</dbReference>
<dbReference type="KEGG" id="mbn:Mboo_1495"/>
<evidence type="ECO:0000313" key="3">
    <source>
        <dbReference type="Proteomes" id="UP000002408"/>
    </source>
</evidence>
<dbReference type="CDD" id="cd16934">
    <property type="entry name" value="HATPase_RsbT-like"/>
    <property type="match status" value="1"/>
</dbReference>
<evidence type="ECO:0000259" key="1">
    <source>
        <dbReference type="SMART" id="SM00331"/>
    </source>
</evidence>
<dbReference type="InterPro" id="IPR036457">
    <property type="entry name" value="PPM-type-like_dom_sf"/>
</dbReference>
<dbReference type="RefSeq" id="WP_012107052.1">
    <property type="nucleotide sequence ID" value="NC_009712.1"/>
</dbReference>
<dbReference type="EMBL" id="CP000780">
    <property type="protein sequence ID" value="ABS56013.1"/>
    <property type="molecule type" value="Genomic_DNA"/>
</dbReference>
<organism evidence="2 3">
    <name type="scientific">Methanoregula boonei (strain DSM 21154 / JCM 14090 / 6A8)</name>
    <dbReference type="NCBI Taxonomy" id="456442"/>
    <lineage>
        <taxon>Archaea</taxon>
        <taxon>Methanobacteriati</taxon>
        <taxon>Methanobacteriota</taxon>
        <taxon>Stenosarchaea group</taxon>
        <taxon>Methanomicrobia</taxon>
        <taxon>Methanomicrobiales</taxon>
        <taxon>Methanoregulaceae</taxon>
        <taxon>Methanoregula</taxon>
    </lineage>
</organism>
<dbReference type="OrthoDB" id="123603at2157"/>
<sequence length="346" mass="37182">MAMNGMKCIHIGEMSGIVEARQTAMNFCKTKGFSEVLSGNVSLIVTELATNLVKHAGSGELLIRSCTEGDVSGIECLALDRGMGITDIGGSLRGKYPATAGKETGLMAVRRLSSLFDLYSIPEKGTAVLSRIETRSPEPVSDPPHPLCSTRPEVGVVCLPLVPDEPCGDGWEVIRSENRTVILVIDGLGHGPEASKVQVEAIRVFRKNPAGEPVEILRNLHAALRNTRGGVAAIAAIDEERGRVTYTGAGNISGRIITGHVTNKMVSLSGTVGDQIRQFSEFSYPWVTEALLIMYSDGLTMQWDLEDYPGLERKHPALIAGVLYRDHTRGTDDVTVLAVKLVGETS</sequence>